<dbReference type="EMBL" id="JAMXFF010000062">
    <property type="protein sequence ID" value="MCT7969851.1"/>
    <property type="molecule type" value="Genomic_DNA"/>
</dbReference>
<reference evidence="3 4" key="1">
    <citation type="journal article" date="2022" name="Front. Microbiol.">
        <title>High genomic differentiation and limited gene flow indicate recent cryptic speciation within the genus Laspinema (cyanobacteria).</title>
        <authorList>
            <person name="Stanojkovic A."/>
            <person name="Skoupy S."/>
            <person name="Skaloud P."/>
            <person name="Dvorak P."/>
        </authorList>
    </citation>
    <scope>NUCLEOTIDE SEQUENCE [LARGE SCALE GENOMIC DNA]</scope>
    <source>
        <strain evidence="3 4">D2a</strain>
    </source>
</reference>
<organism evidence="3 4">
    <name type="scientific">Laspinema palackyanum D2a</name>
    <dbReference type="NCBI Taxonomy" id="2953684"/>
    <lineage>
        <taxon>Bacteria</taxon>
        <taxon>Bacillati</taxon>
        <taxon>Cyanobacteriota</taxon>
        <taxon>Cyanophyceae</taxon>
        <taxon>Oscillatoriophycideae</taxon>
        <taxon>Oscillatoriales</taxon>
        <taxon>Laspinemataceae</taxon>
        <taxon>Laspinema</taxon>
        <taxon>Laspinema palackyanum</taxon>
    </lineage>
</organism>
<evidence type="ECO:0000313" key="4">
    <source>
        <dbReference type="Proteomes" id="UP001525890"/>
    </source>
</evidence>
<proteinExistence type="inferred from homology"/>
<dbReference type="PANTHER" id="PTHR33988:SF1">
    <property type="entry name" value="ENDORIBONUCLEASE MAZF7-RELATED"/>
    <property type="match status" value="1"/>
</dbReference>
<evidence type="ECO:0000256" key="1">
    <source>
        <dbReference type="ARBA" id="ARBA00007521"/>
    </source>
</evidence>
<protein>
    <submittedName>
        <fullName evidence="3">Type II toxin-antitoxin system PemK/MazF family toxin</fullName>
    </submittedName>
</protein>
<dbReference type="PANTHER" id="PTHR33988">
    <property type="entry name" value="ENDORIBONUCLEASE MAZF-RELATED"/>
    <property type="match status" value="1"/>
</dbReference>
<keyword evidence="2" id="KW-1277">Toxin-antitoxin system</keyword>
<accession>A0ABT2MYM9</accession>
<keyword evidence="4" id="KW-1185">Reference proteome</keyword>
<sequence>MMSSPNRGEVWLVDLGYTAKVRPGLVVSIPALMEDRALITLIPHTTSPRGSRFEVEIKTRFLKPGVFDTQNLITIPHAKLIRKLGELNPEQLSKIEKVLRLWLGVESPDSESPPSRE</sequence>
<evidence type="ECO:0000313" key="3">
    <source>
        <dbReference type="EMBL" id="MCT7969851.1"/>
    </source>
</evidence>
<evidence type="ECO:0000256" key="2">
    <source>
        <dbReference type="ARBA" id="ARBA00022649"/>
    </source>
</evidence>
<name>A0ABT2MYM9_9CYAN</name>
<dbReference type="InterPro" id="IPR011067">
    <property type="entry name" value="Plasmid_toxin/cell-grow_inhib"/>
</dbReference>
<comment type="caution">
    <text evidence="3">The sequence shown here is derived from an EMBL/GenBank/DDBJ whole genome shotgun (WGS) entry which is preliminary data.</text>
</comment>
<comment type="similarity">
    <text evidence="1">Belongs to the PemK/MazF family.</text>
</comment>
<dbReference type="Proteomes" id="UP001525890">
    <property type="component" value="Unassembled WGS sequence"/>
</dbReference>
<dbReference type="Pfam" id="PF02452">
    <property type="entry name" value="PemK_toxin"/>
    <property type="match status" value="1"/>
</dbReference>
<dbReference type="SUPFAM" id="SSF50118">
    <property type="entry name" value="Cell growth inhibitor/plasmid maintenance toxic component"/>
    <property type="match status" value="1"/>
</dbReference>
<dbReference type="Gene3D" id="2.30.30.110">
    <property type="match status" value="1"/>
</dbReference>
<dbReference type="RefSeq" id="WP_368009296.1">
    <property type="nucleotide sequence ID" value="NZ_JAMXFF010000062.1"/>
</dbReference>
<gene>
    <name evidence="3" type="ORF">NG799_26400</name>
</gene>
<dbReference type="InterPro" id="IPR003477">
    <property type="entry name" value="PemK-like"/>
</dbReference>